<dbReference type="RefSeq" id="WP_190999527.1">
    <property type="nucleotide sequence ID" value="NZ_JACXSI010000051.1"/>
</dbReference>
<evidence type="ECO:0000313" key="1">
    <source>
        <dbReference type="EMBL" id="MBD3109990.1"/>
    </source>
</evidence>
<dbReference type="Proteomes" id="UP000602076">
    <property type="component" value="Unassembled WGS sequence"/>
</dbReference>
<organism evidence="1 2">
    <name type="scientific">Peribacillus faecalis</name>
    <dbReference type="NCBI Taxonomy" id="2772559"/>
    <lineage>
        <taxon>Bacteria</taxon>
        <taxon>Bacillati</taxon>
        <taxon>Bacillota</taxon>
        <taxon>Bacilli</taxon>
        <taxon>Bacillales</taxon>
        <taxon>Bacillaceae</taxon>
        <taxon>Peribacillus</taxon>
    </lineage>
</organism>
<reference evidence="1" key="1">
    <citation type="submission" date="2020-09" db="EMBL/GenBank/DDBJ databases">
        <title>Bacillus faecalis sp. nov., a moderately halophilic bacterium isolated from cow faeces.</title>
        <authorList>
            <person name="Jiang L."/>
            <person name="Lee J."/>
        </authorList>
    </citation>
    <scope>NUCLEOTIDE SEQUENCE</scope>
    <source>
        <strain evidence="1">AGMB 02131</strain>
    </source>
</reference>
<protein>
    <submittedName>
        <fullName evidence="1">Uncharacterized protein</fullName>
    </submittedName>
</protein>
<accession>A0A927D1S5</accession>
<dbReference type="EMBL" id="JACXSI010000051">
    <property type="protein sequence ID" value="MBD3109990.1"/>
    <property type="molecule type" value="Genomic_DNA"/>
</dbReference>
<evidence type="ECO:0000313" key="2">
    <source>
        <dbReference type="Proteomes" id="UP000602076"/>
    </source>
</evidence>
<sequence length="63" mass="7445">MVSYNYLLTYEKNGLPHYKWFTTEKEMDQFIDGDPSVSVNEGVHIKNFEVVRGFKRKQVTSDK</sequence>
<name>A0A927D1S5_9BACI</name>
<proteinExistence type="predicted"/>
<gene>
    <name evidence="1" type="ORF">IEO70_16745</name>
</gene>
<comment type="caution">
    <text evidence="1">The sequence shown here is derived from an EMBL/GenBank/DDBJ whole genome shotgun (WGS) entry which is preliminary data.</text>
</comment>
<keyword evidence="2" id="KW-1185">Reference proteome</keyword>
<dbReference type="AlphaFoldDB" id="A0A927D1S5"/>